<feature type="domain" description="Type VI lipase adapter protein Tla3 N-terminal" evidence="3">
    <location>
        <begin position="108"/>
        <end position="264"/>
    </location>
</feature>
<keyword evidence="2" id="KW-1133">Transmembrane helix</keyword>
<dbReference type="EMBL" id="CP014135">
    <property type="protein sequence ID" value="AMB86721.1"/>
    <property type="molecule type" value="Genomic_DNA"/>
</dbReference>
<dbReference type="STRING" id="46677.AWM79_15985"/>
<organism evidence="5 6">
    <name type="scientific">Pseudomonas agarici</name>
    <dbReference type="NCBI Taxonomy" id="46677"/>
    <lineage>
        <taxon>Bacteria</taxon>
        <taxon>Pseudomonadati</taxon>
        <taxon>Pseudomonadota</taxon>
        <taxon>Gammaproteobacteria</taxon>
        <taxon>Pseudomonadales</taxon>
        <taxon>Pseudomonadaceae</taxon>
        <taxon>Pseudomonas</taxon>
    </lineage>
</organism>
<evidence type="ECO:0000256" key="2">
    <source>
        <dbReference type="SAM" id="Phobius"/>
    </source>
</evidence>
<evidence type="ECO:0000256" key="1">
    <source>
        <dbReference type="SAM" id="MobiDB-lite"/>
    </source>
</evidence>
<sequence>MTDPVQIKPGRRPQLKPYFQVGYFLLLIWLLSTGGYLELQSGVVDMSVKAVLFLKSSLAGLGVIFVGMTLVYAVVWVGKTTVAEHDERHALLDAARQIQEKVEDPQTFALEIRGAGLAVDGWQQSNIWRLIQEKNDNFVSIYSQDPKDYPDNAHSRSITADINIRAAARHSAREAVAYWPIPTFALGPPKQPRHTGAAGNILAARNAATLGVTLFLWQEADNTTHAQATIERLFSFFDENPSVPQALLISRDGDDIRTLYRARGTPGLPDGHYVPTLFESMTGLLVSRTDRVDRYIRPYALDEKANNQDKSSSLGMLWAFYWASDRQFDDWYEAAQRAQGREDHYSPGTMSTAYWQAQLPALQYKLGNQYGPGGHFQASSWLPIRWTKGQLKEFDTAPMLGYLHRPIKVPMTDTNGQLLKPALQALALQAGWERALATLPEGEKPVRVFYDSTDNIDGVIALHVALSHLNLDGTGLAPSNVNEGYDIGRRLGNTGVSSALVQINLATIASYHSGGISAVVYSGSDASATIQMVRPPDETSKARNTQWRGKDPFKYGAP</sequence>
<keyword evidence="2" id="KW-0472">Membrane</keyword>
<feature type="region of interest" description="Disordered" evidence="1">
    <location>
        <begin position="534"/>
        <end position="558"/>
    </location>
</feature>
<feature type="compositionally biased region" description="Basic and acidic residues" evidence="1">
    <location>
        <begin position="548"/>
        <end position="558"/>
    </location>
</feature>
<gene>
    <name evidence="5" type="ORF">AWM79_15985</name>
</gene>
<reference evidence="5 6" key="1">
    <citation type="submission" date="2016-01" db="EMBL/GenBank/DDBJ databases">
        <authorList>
            <person name="McClelland M."/>
            <person name="Jain A."/>
            <person name="Saraogi P."/>
            <person name="Mendelson R."/>
            <person name="Westerman R."/>
            <person name="SanMiguel P."/>
            <person name="Csonka L."/>
        </authorList>
    </citation>
    <scope>NUCLEOTIDE SEQUENCE [LARGE SCALE GENOMIC DNA]</scope>
    <source>
        <strain evidence="5 6">NCPPB 2472</strain>
    </source>
</reference>
<dbReference type="Pfam" id="PF20995">
    <property type="entry name" value="Tla3_C"/>
    <property type="match status" value="1"/>
</dbReference>
<dbReference type="Pfam" id="PF11394">
    <property type="entry name" value="Tla3_N"/>
    <property type="match status" value="1"/>
</dbReference>
<feature type="transmembrane region" description="Helical" evidence="2">
    <location>
        <begin position="21"/>
        <end position="37"/>
    </location>
</feature>
<keyword evidence="6" id="KW-1185">Reference proteome</keyword>
<dbReference type="Proteomes" id="UP000063229">
    <property type="component" value="Chromosome"/>
</dbReference>
<evidence type="ECO:0000259" key="3">
    <source>
        <dbReference type="Pfam" id="PF11394"/>
    </source>
</evidence>
<accession>A0A0X1T3X9</accession>
<evidence type="ECO:0000313" key="5">
    <source>
        <dbReference type="EMBL" id="AMB86721.1"/>
    </source>
</evidence>
<name>A0A0X1T3X9_PSEAA</name>
<evidence type="ECO:0000259" key="4">
    <source>
        <dbReference type="Pfam" id="PF20995"/>
    </source>
</evidence>
<dbReference type="InterPro" id="IPR048303">
    <property type="entry name" value="Tla3_C"/>
</dbReference>
<dbReference type="KEGG" id="pagb:AWM79_15985"/>
<dbReference type="RefSeq" id="WP_060783255.1">
    <property type="nucleotide sequence ID" value="NZ_CP014135.1"/>
</dbReference>
<feature type="domain" description="Type VI lipase adapter protein Tla3 C-terminal" evidence="4">
    <location>
        <begin position="400"/>
        <end position="535"/>
    </location>
</feature>
<keyword evidence="2" id="KW-0812">Transmembrane</keyword>
<protein>
    <recommendedName>
        <fullName evidence="7">DUF2875 domain-containing protein</fullName>
    </recommendedName>
</protein>
<dbReference type="AlphaFoldDB" id="A0A0X1T3X9"/>
<evidence type="ECO:0008006" key="7">
    <source>
        <dbReference type="Google" id="ProtNLM"/>
    </source>
</evidence>
<evidence type="ECO:0000313" key="6">
    <source>
        <dbReference type="Proteomes" id="UP000063229"/>
    </source>
</evidence>
<dbReference type="InterPro" id="IPR021531">
    <property type="entry name" value="Tla3_N"/>
</dbReference>
<feature type="transmembrane region" description="Helical" evidence="2">
    <location>
        <begin position="57"/>
        <end position="78"/>
    </location>
</feature>
<proteinExistence type="predicted"/>